<protein>
    <submittedName>
        <fullName evidence="1">Uncharacterized protein</fullName>
    </submittedName>
</protein>
<proteinExistence type="predicted"/>
<reference evidence="1" key="1">
    <citation type="submission" date="2018-05" db="EMBL/GenBank/DDBJ databases">
        <authorList>
            <person name="Lanie J.A."/>
            <person name="Ng W.-L."/>
            <person name="Kazmierczak K.M."/>
            <person name="Andrzejewski T.M."/>
            <person name="Davidsen T.M."/>
            <person name="Wayne K.J."/>
            <person name="Tettelin H."/>
            <person name="Glass J.I."/>
            <person name="Rusch D."/>
            <person name="Podicherti R."/>
            <person name="Tsui H.-C.T."/>
            <person name="Winkler M.E."/>
        </authorList>
    </citation>
    <scope>NUCLEOTIDE SEQUENCE</scope>
</reference>
<accession>A0A382NUS8</accession>
<organism evidence="1">
    <name type="scientific">marine metagenome</name>
    <dbReference type="NCBI Taxonomy" id="408172"/>
    <lineage>
        <taxon>unclassified sequences</taxon>
        <taxon>metagenomes</taxon>
        <taxon>ecological metagenomes</taxon>
    </lineage>
</organism>
<gene>
    <name evidence="1" type="ORF">METZ01_LOCUS316316</name>
</gene>
<sequence length="52" mass="5723">MTNNNPESNDLEPKIAVTSVSFGKSAVLWEELLRVFPNSVFNDNSLRLSGKG</sequence>
<feature type="non-terminal residue" evidence="1">
    <location>
        <position position="52"/>
    </location>
</feature>
<name>A0A382NUS8_9ZZZZ</name>
<dbReference type="EMBL" id="UINC01102106">
    <property type="protein sequence ID" value="SVC63462.1"/>
    <property type="molecule type" value="Genomic_DNA"/>
</dbReference>
<evidence type="ECO:0000313" key="1">
    <source>
        <dbReference type="EMBL" id="SVC63462.1"/>
    </source>
</evidence>
<dbReference type="AlphaFoldDB" id="A0A382NUS8"/>